<dbReference type="Pfam" id="PF02687">
    <property type="entry name" value="FtsX"/>
    <property type="match status" value="1"/>
</dbReference>
<feature type="transmembrane region" description="Helical" evidence="7">
    <location>
        <begin position="21"/>
        <end position="47"/>
    </location>
</feature>
<reference evidence="9 10" key="1">
    <citation type="submission" date="2018-12" db="EMBL/GenBank/DDBJ databases">
        <authorList>
            <person name="Chong R.A."/>
        </authorList>
    </citation>
    <scope>NUCLEOTIDE SEQUENCE [LARGE SCALE GENOMIC DNA]</scope>
    <source>
        <strain evidence="9 10">Hla</strain>
    </source>
</reference>
<sequence>MNFLPFLIAERLYLKKNKNYTLFLISILSKIGISVSVFVLIISFSAFNGFQILLNQKILSGLPHGVIQLTDQSLLKWQDIIKKLKFFPEITYAEPYILTNGLLLINNKTKLIEIKSFSNIKNFKKKFSLQYKKNDFFNKNNTHEIILSSYLAKYLSIKKGSSINLIILNKNEKHFAFHLRYFPLKVTDVFESHGMLDSNIGYVPFNFFKKHLAINNAVNSIELNTSNPLNANQIIINVAKKIKTPLLIYTWINSYKNIYEDVKKIKAIIYIALLLLVIISSFSIASISLMTISKKTQEIAILRSIGANNFLVQVIFLYYGLRSIIIGSLIGLCIGIITILNFKSILYFLEKCFKQNILLDNIYYNNFLLLKLNTLDVIIIFTSTIIVGIITNWYPAYYASQINPSVILKEY</sequence>
<evidence type="ECO:0000256" key="4">
    <source>
        <dbReference type="ARBA" id="ARBA00022692"/>
    </source>
</evidence>
<dbReference type="Proteomes" id="UP000298738">
    <property type="component" value="Chromosome"/>
</dbReference>
<keyword evidence="3" id="KW-1003">Cell membrane</keyword>
<dbReference type="AlphaFoldDB" id="A0A4D6Y4T1"/>
<feature type="transmembrane region" description="Helical" evidence="7">
    <location>
        <begin position="267"/>
        <end position="289"/>
    </location>
</feature>
<feature type="transmembrane region" description="Helical" evidence="7">
    <location>
        <begin position="370"/>
        <end position="394"/>
    </location>
</feature>
<name>A0A4D6Y4T1_9GAMM</name>
<organism evidence="9 10">
    <name type="scientific">Buchnera aphidicola</name>
    <name type="common">Hyperomyzus lactucae</name>
    <dbReference type="NCBI Taxonomy" id="1241860"/>
    <lineage>
        <taxon>Bacteria</taxon>
        <taxon>Pseudomonadati</taxon>
        <taxon>Pseudomonadota</taxon>
        <taxon>Gammaproteobacteria</taxon>
        <taxon>Enterobacterales</taxon>
        <taxon>Erwiniaceae</taxon>
        <taxon>Buchnera</taxon>
    </lineage>
</organism>
<reference evidence="9 10" key="2">
    <citation type="submission" date="2019-05" db="EMBL/GenBank/DDBJ databases">
        <title>Genome evolution of the obligate endosymbiont Buchnera aphidicola.</title>
        <authorList>
            <person name="Moran N.A."/>
        </authorList>
    </citation>
    <scope>NUCLEOTIDE SEQUENCE [LARGE SCALE GENOMIC DNA]</scope>
    <source>
        <strain evidence="9 10">Hla</strain>
    </source>
</reference>
<evidence type="ECO:0000313" key="9">
    <source>
        <dbReference type="EMBL" id="QCI21020.1"/>
    </source>
</evidence>
<dbReference type="GO" id="GO:0098797">
    <property type="term" value="C:plasma membrane protein complex"/>
    <property type="evidence" value="ECO:0007669"/>
    <property type="project" value="TreeGrafter"/>
</dbReference>
<protein>
    <submittedName>
        <fullName evidence="9">FtsX-like permease family protein</fullName>
    </submittedName>
</protein>
<proteinExistence type="inferred from homology"/>
<evidence type="ECO:0000313" key="10">
    <source>
        <dbReference type="Proteomes" id="UP000298738"/>
    </source>
</evidence>
<comment type="subcellular location">
    <subcellularLocation>
        <location evidence="1">Cell membrane</location>
        <topology evidence="1">Multi-pass membrane protein</topology>
    </subcellularLocation>
</comment>
<evidence type="ECO:0000256" key="2">
    <source>
        <dbReference type="ARBA" id="ARBA00005236"/>
    </source>
</evidence>
<comment type="similarity">
    <text evidence="2">Belongs to the ABC-4 integral membrane protein family. LolC/E subfamily.</text>
</comment>
<evidence type="ECO:0000256" key="7">
    <source>
        <dbReference type="SAM" id="Phobius"/>
    </source>
</evidence>
<feature type="domain" description="ABC3 transporter permease C-terminal" evidence="8">
    <location>
        <begin position="271"/>
        <end position="404"/>
    </location>
</feature>
<dbReference type="InterPro" id="IPR051447">
    <property type="entry name" value="Lipoprotein-release_system"/>
</dbReference>
<dbReference type="PANTHER" id="PTHR30489:SF0">
    <property type="entry name" value="LIPOPROTEIN-RELEASING SYSTEM TRANSMEMBRANE PROTEIN LOLE"/>
    <property type="match status" value="1"/>
</dbReference>
<evidence type="ECO:0000259" key="8">
    <source>
        <dbReference type="Pfam" id="PF02687"/>
    </source>
</evidence>
<feature type="transmembrane region" description="Helical" evidence="7">
    <location>
        <begin position="325"/>
        <end position="349"/>
    </location>
</feature>
<dbReference type="OrthoDB" id="9808461at2"/>
<dbReference type="InterPro" id="IPR003838">
    <property type="entry name" value="ABC3_permease_C"/>
</dbReference>
<feature type="transmembrane region" description="Helical" evidence="7">
    <location>
        <begin position="301"/>
        <end position="319"/>
    </location>
</feature>
<dbReference type="PANTHER" id="PTHR30489">
    <property type="entry name" value="LIPOPROTEIN-RELEASING SYSTEM TRANSMEMBRANE PROTEIN LOLE"/>
    <property type="match status" value="1"/>
</dbReference>
<evidence type="ECO:0000256" key="3">
    <source>
        <dbReference type="ARBA" id="ARBA00022475"/>
    </source>
</evidence>
<evidence type="ECO:0000256" key="5">
    <source>
        <dbReference type="ARBA" id="ARBA00022989"/>
    </source>
</evidence>
<dbReference type="GO" id="GO:0044874">
    <property type="term" value="P:lipoprotein localization to outer membrane"/>
    <property type="evidence" value="ECO:0007669"/>
    <property type="project" value="TreeGrafter"/>
</dbReference>
<accession>A0A4D6Y4T1</accession>
<evidence type="ECO:0000256" key="1">
    <source>
        <dbReference type="ARBA" id="ARBA00004651"/>
    </source>
</evidence>
<evidence type="ECO:0000256" key="6">
    <source>
        <dbReference type="ARBA" id="ARBA00023136"/>
    </source>
</evidence>
<dbReference type="RefSeq" id="WP_158357662.1">
    <property type="nucleotide sequence ID" value="NZ_CP034876.1"/>
</dbReference>
<keyword evidence="5 7" id="KW-1133">Transmembrane helix</keyword>
<keyword evidence="4 7" id="KW-0812">Transmembrane</keyword>
<keyword evidence="6 7" id="KW-0472">Membrane</keyword>
<gene>
    <name evidence="9" type="ORF">D9V68_01510</name>
</gene>
<dbReference type="EMBL" id="CP034876">
    <property type="protein sequence ID" value="QCI21020.1"/>
    <property type="molecule type" value="Genomic_DNA"/>
</dbReference>